<name>A0A7R9GIA3_9CRUS</name>
<dbReference type="PROSITE" id="PS50850">
    <property type="entry name" value="MFS"/>
    <property type="match status" value="1"/>
</dbReference>
<feature type="transmembrane region" description="Helical" evidence="6">
    <location>
        <begin position="982"/>
        <end position="1003"/>
    </location>
</feature>
<keyword evidence="9" id="KW-1185">Reference proteome</keyword>
<dbReference type="Proteomes" id="UP000678499">
    <property type="component" value="Unassembled WGS sequence"/>
</dbReference>
<organism evidence="8">
    <name type="scientific">Notodromas monacha</name>
    <dbReference type="NCBI Taxonomy" id="399045"/>
    <lineage>
        <taxon>Eukaryota</taxon>
        <taxon>Metazoa</taxon>
        <taxon>Ecdysozoa</taxon>
        <taxon>Arthropoda</taxon>
        <taxon>Crustacea</taxon>
        <taxon>Oligostraca</taxon>
        <taxon>Ostracoda</taxon>
        <taxon>Podocopa</taxon>
        <taxon>Podocopida</taxon>
        <taxon>Cypridocopina</taxon>
        <taxon>Cypridoidea</taxon>
        <taxon>Cyprididae</taxon>
        <taxon>Notodromas</taxon>
    </lineage>
</organism>
<feature type="transmembrane region" description="Helical" evidence="6">
    <location>
        <begin position="793"/>
        <end position="811"/>
    </location>
</feature>
<evidence type="ECO:0000313" key="8">
    <source>
        <dbReference type="EMBL" id="CAD7283500.1"/>
    </source>
</evidence>
<feature type="transmembrane region" description="Helical" evidence="6">
    <location>
        <begin position="766"/>
        <end position="787"/>
    </location>
</feature>
<evidence type="ECO:0000256" key="4">
    <source>
        <dbReference type="ARBA" id="ARBA00023136"/>
    </source>
</evidence>
<dbReference type="CDD" id="cd17317">
    <property type="entry name" value="MFS_SLC22"/>
    <property type="match status" value="1"/>
</dbReference>
<accession>A0A7R9GIA3</accession>
<proteinExistence type="predicted"/>
<keyword evidence="3 6" id="KW-1133">Transmembrane helix</keyword>
<dbReference type="EMBL" id="CAJPEX010005519">
    <property type="protein sequence ID" value="CAG0923652.1"/>
    <property type="molecule type" value="Genomic_DNA"/>
</dbReference>
<evidence type="ECO:0000256" key="1">
    <source>
        <dbReference type="ARBA" id="ARBA00004141"/>
    </source>
</evidence>
<evidence type="ECO:0000259" key="7">
    <source>
        <dbReference type="PROSITE" id="PS50850"/>
    </source>
</evidence>
<feature type="transmembrane region" description="Helical" evidence="6">
    <location>
        <begin position="730"/>
        <end position="754"/>
    </location>
</feature>
<reference evidence="8" key="1">
    <citation type="submission" date="2020-11" db="EMBL/GenBank/DDBJ databases">
        <authorList>
            <person name="Tran Van P."/>
        </authorList>
    </citation>
    <scope>NUCLEOTIDE SEQUENCE</scope>
</reference>
<comment type="subcellular location">
    <subcellularLocation>
        <location evidence="1">Membrane</location>
        <topology evidence="1">Multi-pass membrane protein</topology>
    </subcellularLocation>
</comment>
<dbReference type="EMBL" id="OA887556">
    <property type="protein sequence ID" value="CAD7283500.1"/>
    <property type="molecule type" value="Genomic_DNA"/>
</dbReference>
<gene>
    <name evidence="8" type="ORF">NMOB1V02_LOCUS11115</name>
</gene>
<dbReference type="GO" id="GO:0022857">
    <property type="term" value="F:transmembrane transporter activity"/>
    <property type="evidence" value="ECO:0007669"/>
    <property type="project" value="InterPro"/>
</dbReference>
<evidence type="ECO:0000256" key="2">
    <source>
        <dbReference type="ARBA" id="ARBA00022692"/>
    </source>
</evidence>
<dbReference type="Pfam" id="PF00083">
    <property type="entry name" value="Sugar_tr"/>
    <property type="match status" value="1"/>
</dbReference>
<dbReference type="GO" id="GO:0016020">
    <property type="term" value="C:membrane"/>
    <property type="evidence" value="ECO:0007669"/>
    <property type="project" value="UniProtKB-SubCell"/>
</dbReference>
<feature type="domain" description="Major facilitator superfamily (MFS) profile" evidence="7">
    <location>
        <begin position="629"/>
        <end position="1069"/>
    </location>
</feature>
<dbReference type="SUPFAM" id="SSF103473">
    <property type="entry name" value="MFS general substrate transporter"/>
    <property type="match status" value="1"/>
</dbReference>
<feature type="region of interest" description="Disordered" evidence="5">
    <location>
        <begin position="439"/>
        <end position="460"/>
    </location>
</feature>
<feature type="transmembrane region" description="Helical" evidence="6">
    <location>
        <begin position="1015"/>
        <end position="1037"/>
    </location>
</feature>
<protein>
    <recommendedName>
        <fullName evidence="7">Major facilitator superfamily (MFS) profile domain-containing protein</fullName>
    </recommendedName>
</protein>
<dbReference type="InterPro" id="IPR005828">
    <property type="entry name" value="MFS_sugar_transport-like"/>
</dbReference>
<dbReference type="InterPro" id="IPR020846">
    <property type="entry name" value="MFS_dom"/>
</dbReference>
<dbReference type="InterPro" id="IPR036259">
    <property type="entry name" value="MFS_trans_sf"/>
</dbReference>
<sequence length="1088" mass="123358">MKPVKATKSFHEIFDDACVNSGSEKNIVHLMIHVLRTIFCDMEHALFDVRYPRKTNMFYTDMEFDGSGAGKHVHKIMGDARSRFSEIVMSQSREFRKILEKNFLTLMDFKISTSTLRRVLDKRAEVVGMMVQTGDSPNPPTAEDQFLHNLLLFMQRYREWLAACTVDYTSYQKYVYRRILADVEAYPEVMAPAVVFMTREKSVLEEIFEEVIEACKQRRPVDLVSAGILTEEEADAPRSSSGKLPTTADIAFTAYSLTHWLVKYLVIVRQLQEGMMVYVIKHILADTSVTIPRHKCESHLSLKMLLLTGITVNVDVTSILRSCREDFADLSYRALFVLLYKVTPDITLSNALEESQNIVEDGLAYLNRFSELGPMLMEEPTPGKSWIRCCCKRQKTDLGRHEFRSPIDRKSRGFYSVSRYSIETLSTPLPTNREVLSVAETRPASRRDSDDDAFSELGPMLMEEPTPGKSWIRCCCKRQKTDLGRHEFRSPIDRKSRGFYSVSRYSIETLSTPLPTNREVLSVAETRPASRRDSDDDALSNIGDGMRTVFLWSCLVGIPAAWHMLAITFFAPPIDHWCAKPSEMPYGNWSDDLWKFYAIPIDEDGNFDKCNMYHLEHLPDPVLHNKTEINREFTARLIYQGRDMQIVPCENWDFDHSQFSYTITEQWDLVCDRAWLCQVIQSTYMAGVLAGCVVYGHLSDRIGRRAVILLGTVQLISSSLLTTFTESMTLFILLRFLVAMGTNAQFTVAFVLVMEIIGGRKRTVMGIAYEYPFSLGFMTLPGIAYLISDWRYLQLAISLPIVFLLVYYWVLPESPRWLIAQNRLSEAQEIIDEIARTNQRSFPDNLRPNSPENVPVCVCGLNAIHESGETKEKKQAEIKYSLVDLFRTPNVRMKTLNIFFNWFVNSFVYYGLSLNAGNIGGNVFLNIMFGGLVEIPAYAISMHVLVKTGRRWPLCLSMVFGGVACCLTAAVPRGIYGYDWPIVTLAMMGKFGISASFAIIYVYSAELFPTVARNVGVSSSSMCARIGSVVAPFVKLLGDETHFAVPVFLFGSASLLAGLLALKLPETNNRKLPETLEDAELFGKSISQ</sequence>
<feature type="transmembrane region" description="Helical" evidence="6">
    <location>
        <begin position="953"/>
        <end position="976"/>
    </location>
</feature>
<keyword evidence="2 6" id="KW-0812">Transmembrane</keyword>
<evidence type="ECO:0000256" key="5">
    <source>
        <dbReference type="SAM" id="MobiDB-lite"/>
    </source>
</evidence>
<keyword evidence="4 6" id="KW-0472">Membrane</keyword>
<feature type="transmembrane region" description="Helical" evidence="6">
    <location>
        <begin position="924"/>
        <end position="946"/>
    </location>
</feature>
<dbReference type="OrthoDB" id="5141738at2759"/>
<evidence type="ECO:0000313" key="9">
    <source>
        <dbReference type="Proteomes" id="UP000678499"/>
    </source>
</evidence>
<dbReference type="Gene3D" id="1.20.1250.20">
    <property type="entry name" value="MFS general substrate transporter like domains"/>
    <property type="match status" value="1"/>
</dbReference>
<dbReference type="PANTHER" id="PTHR24064">
    <property type="entry name" value="SOLUTE CARRIER FAMILY 22 MEMBER"/>
    <property type="match status" value="1"/>
</dbReference>
<evidence type="ECO:0000256" key="3">
    <source>
        <dbReference type="ARBA" id="ARBA00022989"/>
    </source>
</evidence>
<dbReference type="AlphaFoldDB" id="A0A7R9GIA3"/>
<feature type="transmembrane region" description="Helical" evidence="6">
    <location>
        <begin position="895"/>
        <end position="912"/>
    </location>
</feature>
<evidence type="ECO:0000256" key="6">
    <source>
        <dbReference type="SAM" id="Phobius"/>
    </source>
</evidence>
<feature type="transmembrane region" description="Helical" evidence="6">
    <location>
        <begin position="1043"/>
        <end position="1062"/>
    </location>
</feature>